<dbReference type="PANTHER" id="PTHR30290:SF79">
    <property type="entry name" value="DIPEPTIDE-BINDING PROTEIN DPPE"/>
    <property type="match status" value="1"/>
</dbReference>
<keyword evidence="4" id="KW-1185">Reference proteome</keyword>
<dbReference type="Pfam" id="PF00496">
    <property type="entry name" value="SBP_bac_5"/>
    <property type="match status" value="2"/>
</dbReference>
<dbReference type="Proteomes" id="UP001158045">
    <property type="component" value="Unassembled WGS sequence"/>
</dbReference>
<evidence type="ECO:0000259" key="2">
    <source>
        <dbReference type="Pfam" id="PF00496"/>
    </source>
</evidence>
<evidence type="ECO:0000313" key="4">
    <source>
        <dbReference type="Proteomes" id="UP001158045"/>
    </source>
</evidence>
<dbReference type="RefSeq" id="WP_281093127.1">
    <property type="nucleotide sequence ID" value="NZ_JARYZI010000002.1"/>
</dbReference>
<evidence type="ECO:0000313" key="3">
    <source>
        <dbReference type="EMBL" id="MDH8677316.1"/>
    </source>
</evidence>
<accession>A0ABT6NA77</accession>
<dbReference type="InterPro" id="IPR039424">
    <property type="entry name" value="SBP_5"/>
</dbReference>
<dbReference type="Gene3D" id="3.90.76.10">
    <property type="entry name" value="Dipeptide-binding Protein, Domain 1"/>
    <property type="match status" value="1"/>
</dbReference>
<feature type="domain" description="Solute-binding protein family 5" evidence="2">
    <location>
        <begin position="46"/>
        <end position="209"/>
    </location>
</feature>
<dbReference type="PROSITE" id="PS51257">
    <property type="entry name" value="PROKAR_LIPOPROTEIN"/>
    <property type="match status" value="1"/>
</dbReference>
<dbReference type="PANTHER" id="PTHR30290">
    <property type="entry name" value="PERIPLASMIC BINDING COMPONENT OF ABC TRANSPORTER"/>
    <property type="match status" value="1"/>
</dbReference>
<sequence>MKKLLALLLVFMLTFSLAACAKDEPVTETQETTAAPTTEAAKTYTAEEVVQIYEVRKALTLAIDRTLLVEQITRAGQLPATGFVPNGLKDSTGADFRATGGDYGIATDGSAIDEAKQLLADAGFPNGDNFPTITILYNTSEGHKAIAEAIQEMWKQNLNINVEIANQEWAVFQDTRHQGNFQVARAGWIGDYEDPMTFLDLWTSYSGNNDAQWKVKKYDDIIEASKLATGTDRDALLYEAEQMIMDDLIVLPIYYYTHTVAVKEDVKDWYTSTLGHFYFGNVSTPDGTLQWNIGSEPKTIDPALNSAVDGGNLINNTYEGLMRKDDEGIKEAMAESYTISEDGLVYTFTIRDAKWADGQPVKAQDFEYAWKRALDPAVAAEYGFQMFYIKGAQEYYEGTGALEDVMIKALDDKTFEVTLNAPTPYFLDLTTFYTFMPVRQDMVEKDPEGWASNPETAIGNGPFKLSEYKTGDRIVLVPNENYWKADQTKLTQIDAMMIVDQSTALTAYEAGELDIIDSFPVSEIPRLIAEDPTFQIMPYVGTYYYIFNVGIDEMN</sequence>
<organism evidence="3 4">
    <name type="scientific">Fusibacter bizertensis</name>
    <dbReference type="NCBI Taxonomy" id="1488331"/>
    <lineage>
        <taxon>Bacteria</taxon>
        <taxon>Bacillati</taxon>
        <taxon>Bacillota</taxon>
        <taxon>Clostridia</taxon>
        <taxon>Eubacteriales</taxon>
        <taxon>Eubacteriales Family XII. Incertae Sedis</taxon>
        <taxon>Fusibacter</taxon>
    </lineage>
</organism>
<dbReference type="CDD" id="cd08504">
    <property type="entry name" value="PBP2_OppA"/>
    <property type="match status" value="1"/>
</dbReference>
<feature type="chain" id="PRO_5047256227" evidence="1">
    <location>
        <begin position="22"/>
        <end position="555"/>
    </location>
</feature>
<dbReference type="InterPro" id="IPR000914">
    <property type="entry name" value="SBP_5_dom"/>
</dbReference>
<feature type="signal peptide" evidence="1">
    <location>
        <begin position="1"/>
        <end position="21"/>
    </location>
</feature>
<gene>
    <name evidence="3" type="ORF">QE109_04105</name>
</gene>
<dbReference type="EMBL" id="JARYZI010000002">
    <property type="protein sequence ID" value="MDH8677316.1"/>
    <property type="molecule type" value="Genomic_DNA"/>
</dbReference>
<keyword evidence="1" id="KW-0732">Signal</keyword>
<name>A0ABT6NA77_9FIRM</name>
<dbReference type="SUPFAM" id="SSF53850">
    <property type="entry name" value="Periplasmic binding protein-like II"/>
    <property type="match status" value="2"/>
</dbReference>
<dbReference type="Gene3D" id="3.10.105.10">
    <property type="entry name" value="Dipeptide-binding Protein, Domain 3"/>
    <property type="match status" value="1"/>
</dbReference>
<feature type="domain" description="Solute-binding protein family 5" evidence="2">
    <location>
        <begin position="329"/>
        <end position="550"/>
    </location>
</feature>
<protein>
    <submittedName>
        <fullName evidence="3">ABC transporter substrate-binding protein</fullName>
    </submittedName>
</protein>
<dbReference type="Gene3D" id="3.40.190.10">
    <property type="entry name" value="Periplasmic binding protein-like II"/>
    <property type="match status" value="1"/>
</dbReference>
<evidence type="ECO:0000256" key="1">
    <source>
        <dbReference type="SAM" id="SignalP"/>
    </source>
</evidence>
<comment type="caution">
    <text evidence="3">The sequence shown here is derived from an EMBL/GenBank/DDBJ whole genome shotgun (WGS) entry which is preliminary data.</text>
</comment>
<proteinExistence type="predicted"/>
<reference evidence="3 4" key="1">
    <citation type="submission" date="2023-04" db="EMBL/GenBank/DDBJ databases">
        <title>Fusibacter bizertensis strain WBS, isolated from littoral bottom sediments of the Arctic seas - biochemical and genomic analysis.</title>
        <authorList>
            <person name="Brioukhanov A.L."/>
        </authorList>
    </citation>
    <scope>NUCLEOTIDE SEQUENCE [LARGE SCALE GENOMIC DNA]</scope>
    <source>
        <strain evidence="3 4">WBS</strain>
    </source>
</reference>